<dbReference type="InterPro" id="IPR023393">
    <property type="entry name" value="START-like_dom_sf"/>
</dbReference>
<keyword evidence="2" id="KW-1185">Reference proteome</keyword>
<dbReference type="RefSeq" id="WP_210683385.1">
    <property type="nucleotide sequence ID" value="NZ_JAGMWN010000011.1"/>
</dbReference>
<gene>
    <name evidence="1" type="ORF">KAJ83_17390</name>
</gene>
<evidence type="ECO:0000313" key="1">
    <source>
        <dbReference type="EMBL" id="MBP5858796.1"/>
    </source>
</evidence>
<sequence length="146" mass="15933">MHAFTVTRLIHAPLADVWAVAGDPTRFPEWMRGLDAVEPPEEGGLEPGAELTVTVSDRGQQRRASLTLARWEPPRTFAIRAGGASAGTIYRYDFEPARDGAATRARLEAEVTVAGKWVLLAWLLKRGMKRADGGQLKALGRLVTGR</sequence>
<protein>
    <submittedName>
        <fullName evidence="1">SRPBCC family protein</fullName>
    </submittedName>
</protein>
<accession>A0A8J7V2G0</accession>
<dbReference type="SUPFAM" id="SSF55961">
    <property type="entry name" value="Bet v1-like"/>
    <property type="match status" value="1"/>
</dbReference>
<dbReference type="AlphaFoldDB" id="A0A8J7V2G0"/>
<reference evidence="1" key="1">
    <citation type="submission" date="2021-04" db="EMBL/GenBank/DDBJ databases">
        <authorList>
            <person name="Zhang D.-C."/>
        </authorList>
    </citation>
    <scope>NUCLEOTIDE SEQUENCE</scope>
    <source>
        <strain evidence="1">CGMCC 1.15697</strain>
    </source>
</reference>
<evidence type="ECO:0000313" key="2">
    <source>
        <dbReference type="Proteomes" id="UP000672602"/>
    </source>
</evidence>
<dbReference type="Gene3D" id="3.30.530.20">
    <property type="match status" value="1"/>
</dbReference>
<dbReference type="Pfam" id="PF10604">
    <property type="entry name" value="Polyketide_cyc2"/>
    <property type="match status" value="1"/>
</dbReference>
<organism evidence="1 2">
    <name type="scientific">Marivibrio halodurans</name>
    <dbReference type="NCBI Taxonomy" id="2039722"/>
    <lineage>
        <taxon>Bacteria</taxon>
        <taxon>Pseudomonadati</taxon>
        <taxon>Pseudomonadota</taxon>
        <taxon>Alphaproteobacteria</taxon>
        <taxon>Rhodospirillales</taxon>
        <taxon>Rhodospirillaceae</taxon>
        <taxon>Marivibrio</taxon>
    </lineage>
</organism>
<proteinExistence type="predicted"/>
<name>A0A8J7V2G0_9PROT</name>
<dbReference type="EMBL" id="JAGMWN010000011">
    <property type="protein sequence ID" value="MBP5858796.1"/>
    <property type="molecule type" value="Genomic_DNA"/>
</dbReference>
<dbReference type="InterPro" id="IPR019587">
    <property type="entry name" value="Polyketide_cyclase/dehydratase"/>
</dbReference>
<dbReference type="Proteomes" id="UP000672602">
    <property type="component" value="Unassembled WGS sequence"/>
</dbReference>
<comment type="caution">
    <text evidence="1">The sequence shown here is derived from an EMBL/GenBank/DDBJ whole genome shotgun (WGS) entry which is preliminary data.</text>
</comment>